<dbReference type="AlphaFoldDB" id="A0A4Y2NJ42"/>
<evidence type="ECO:0000313" key="3">
    <source>
        <dbReference type="EMBL" id="GBN38754.1"/>
    </source>
</evidence>
<feature type="domain" description="Parvovirus non-structural protein 1 helicase" evidence="2">
    <location>
        <begin position="403"/>
        <end position="473"/>
    </location>
</feature>
<comment type="caution">
    <text evidence="4">The sequence shown here is derived from an EMBL/GenBank/DDBJ whole genome shotgun (WGS) entry which is preliminary data.</text>
</comment>
<evidence type="ECO:0000313" key="4">
    <source>
        <dbReference type="EMBL" id="GBN38824.1"/>
    </source>
</evidence>
<accession>A0A4Y2NJ42</accession>
<name>A0A4Y2NJ42_ARAVE</name>
<dbReference type="EMBL" id="BGPR01128074">
    <property type="protein sequence ID" value="GBN38754.1"/>
    <property type="molecule type" value="Genomic_DNA"/>
</dbReference>
<evidence type="ECO:0000313" key="5">
    <source>
        <dbReference type="Proteomes" id="UP000499080"/>
    </source>
</evidence>
<evidence type="ECO:0000259" key="2">
    <source>
        <dbReference type="Pfam" id="PF01057"/>
    </source>
</evidence>
<dbReference type="InterPro" id="IPR001257">
    <property type="entry name" value="Parvovirus_NS1_helicase"/>
</dbReference>
<protein>
    <submittedName>
        <fullName evidence="4">Non-capsid protein NS-1</fullName>
    </submittedName>
</protein>
<dbReference type="OrthoDB" id="6436484at2759"/>
<reference evidence="4 5" key="1">
    <citation type="journal article" date="2019" name="Sci. Rep.">
        <title>Orb-weaving spider Araneus ventricosus genome elucidates the spidroin gene catalogue.</title>
        <authorList>
            <person name="Kono N."/>
            <person name="Nakamura H."/>
            <person name="Ohtoshi R."/>
            <person name="Moran D.A.P."/>
            <person name="Shinohara A."/>
            <person name="Yoshida Y."/>
            <person name="Fujiwara M."/>
            <person name="Mori M."/>
            <person name="Tomita M."/>
            <person name="Arakawa K."/>
        </authorList>
    </citation>
    <scope>NUCLEOTIDE SEQUENCE [LARGE SCALE GENOMIC DNA]</scope>
</reference>
<dbReference type="GO" id="GO:0019079">
    <property type="term" value="P:viral genome replication"/>
    <property type="evidence" value="ECO:0007669"/>
    <property type="project" value="InterPro"/>
</dbReference>
<keyword evidence="5" id="KW-1185">Reference proteome</keyword>
<feature type="region of interest" description="Disordered" evidence="1">
    <location>
        <begin position="226"/>
        <end position="254"/>
    </location>
</feature>
<sequence>MPRYFFTTNSGKFHFSFESTTCMESTSLGDFAASPSESLEDKTSQLIRLRAIGFVDQQFLQFAKEELFDILGPSLRLLSSKAFGPTRRYVSDVLVLEPGAGRRQLLDWIDGSAPDHPGGFLGHSEETTHVHLFHDCPYSNGSCRCRFKNHGLIRKHLKKSIRRPRFLCLYDWIDWVYILIYFLLSKRGGKKKIWVDGRIRRLLNHDQNLRWQNLCEGSRKILERQREGDGPDFEQEGPSHEEGKQTVPGRLRTSNGKRSRFENICAITSILLKKYLCIPLIDVRKIILPCNPGHNLTLHDPVNQRHYESACKLFAQSINSMSLLELKNLLENSTPVFYSNSATNPFKYYHTREESFEYLHTLLKFQFNDDEDKIKDLLFNIVSWFNKKGWFQLNSDGEYSLNSKINTICVIGHPNAGKNYFWDCFCAIALNTGHIGRVNNKCNQFAFQEVVDRRLIIGNEINMEDGAKDDFKKTL</sequence>
<dbReference type="Gene3D" id="3.40.50.300">
    <property type="entry name" value="P-loop containing nucleotide triphosphate hydrolases"/>
    <property type="match status" value="1"/>
</dbReference>
<gene>
    <name evidence="4" type="primary">NS1_0</name>
    <name evidence="3" type="synonym">NS1_3</name>
    <name evidence="4" type="ORF">AVEN_210080_1</name>
    <name evidence="3" type="ORF">AVEN_228999_1</name>
</gene>
<proteinExistence type="predicted"/>
<dbReference type="EMBL" id="BGPR01128103">
    <property type="protein sequence ID" value="GBN38824.1"/>
    <property type="molecule type" value="Genomic_DNA"/>
</dbReference>
<dbReference type="SUPFAM" id="SSF52540">
    <property type="entry name" value="P-loop containing nucleoside triphosphate hydrolases"/>
    <property type="match status" value="1"/>
</dbReference>
<dbReference type="Pfam" id="PF01057">
    <property type="entry name" value="Parvo_NS1"/>
    <property type="match status" value="1"/>
</dbReference>
<dbReference type="InterPro" id="IPR027417">
    <property type="entry name" value="P-loop_NTPase"/>
</dbReference>
<evidence type="ECO:0000256" key="1">
    <source>
        <dbReference type="SAM" id="MobiDB-lite"/>
    </source>
</evidence>
<dbReference type="Proteomes" id="UP000499080">
    <property type="component" value="Unassembled WGS sequence"/>
</dbReference>
<organism evidence="4 5">
    <name type="scientific">Araneus ventricosus</name>
    <name type="common">Orbweaver spider</name>
    <name type="synonym">Epeira ventricosa</name>
    <dbReference type="NCBI Taxonomy" id="182803"/>
    <lineage>
        <taxon>Eukaryota</taxon>
        <taxon>Metazoa</taxon>
        <taxon>Ecdysozoa</taxon>
        <taxon>Arthropoda</taxon>
        <taxon>Chelicerata</taxon>
        <taxon>Arachnida</taxon>
        <taxon>Araneae</taxon>
        <taxon>Araneomorphae</taxon>
        <taxon>Entelegynae</taxon>
        <taxon>Araneoidea</taxon>
        <taxon>Araneidae</taxon>
        <taxon>Araneus</taxon>
    </lineage>
</organism>